<keyword evidence="8" id="KW-1185">Reference proteome</keyword>
<keyword evidence="3 5" id="KW-1133">Transmembrane helix</keyword>
<dbReference type="GO" id="GO:0016020">
    <property type="term" value="C:membrane"/>
    <property type="evidence" value="ECO:0007669"/>
    <property type="project" value="UniProtKB-SubCell"/>
</dbReference>
<name>A0A3P7LFX3_DIBLA</name>
<dbReference type="InterPro" id="IPR005828">
    <property type="entry name" value="MFS_sugar_transport-like"/>
</dbReference>
<protein>
    <recommendedName>
        <fullName evidence="6">Major facilitator superfamily (MFS) profile domain-containing protein</fullName>
    </recommendedName>
</protein>
<dbReference type="Gene3D" id="1.20.1250.20">
    <property type="entry name" value="MFS general substrate transporter like domains"/>
    <property type="match status" value="1"/>
</dbReference>
<evidence type="ECO:0000259" key="6">
    <source>
        <dbReference type="PROSITE" id="PS50850"/>
    </source>
</evidence>
<dbReference type="AlphaFoldDB" id="A0A3P7LFX3"/>
<evidence type="ECO:0000256" key="1">
    <source>
        <dbReference type="ARBA" id="ARBA00004141"/>
    </source>
</evidence>
<feature type="transmembrane region" description="Helical" evidence="5">
    <location>
        <begin position="45"/>
        <end position="63"/>
    </location>
</feature>
<dbReference type="OrthoDB" id="6244278at2759"/>
<dbReference type="InterPro" id="IPR020846">
    <property type="entry name" value="MFS_dom"/>
</dbReference>
<dbReference type="EMBL" id="UYRU01053484">
    <property type="protein sequence ID" value="VDN12270.1"/>
    <property type="molecule type" value="Genomic_DNA"/>
</dbReference>
<evidence type="ECO:0000256" key="3">
    <source>
        <dbReference type="ARBA" id="ARBA00022989"/>
    </source>
</evidence>
<evidence type="ECO:0000313" key="8">
    <source>
        <dbReference type="Proteomes" id="UP000281553"/>
    </source>
</evidence>
<dbReference type="InterPro" id="IPR036259">
    <property type="entry name" value="MFS_trans_sf"/>
</dbReference>
<dbReference type="SUPFAM" id="SSF103473">
    <property type="entry name" value="MFS general substrate transporter"/>
    <property type="match status" value="1"/>
</dbReference>
<evidence type="ECO:0000313" key="7">
    <source>
        <dbReference type="EMBL" id="VDN12270.1"/>
    </source>
</evidence>
<evidence type="ECO:0000256" key="2">
    <source>
        <dbReference type="ARBA" id="ARBA00022692"/>
    </source>
</evidence>
<keyword evidence="4 5" id="KW-0472">Membrane</keyword>
<evidence type="ECO:0000256" key="4">
    <source>
        <dbReference type="ARBA" id="ARBA00023136"/>
    </source>
</evidence>
<dbReference type="PROSITE" id="PS50850">
    <property type="entry name" value="MFS"/>
    <property type="match status" value="1"/>
</dbReference>
<dbReference type="Pfam" id="PF00083">
    <property type="entry name" value="Sugar_tr"/>
    <property type="match status" value="1"/>
</dbReference>
<organism evidence="7 8">
    <name type="scientific">Dibothriocephalus latus</name>
    <name type="common">Fish tapeworm</name>
    <name type="synonym">Diphyllobothrium latum</name>
    <dbReference type="NCBI Taxonomy" id="60516"/>
    <lineage>
        <taxon>Eukaryota</taxon>
        <taxon>Metazoa</taxon>
        <taxon>Spiralia</taxon>
        <taxon>Lophotrochozoa</taxon>
        <taxon>Platyhelminthes</taxon>
        <taxon>Cestoda</taxon>
        <taxon>Eucestoda</taxon>
        <taxon>Diphyllobothriidea</taxon>
        <taxon>Diphyllobothriidae</taxon>
        <taxon>Dibothriocephalus</taxon>
    </lineage>
</organism>
<sequence>MLITLELFPVSQRGPAGGAAVATSWIAAYVVTQSCKPLINMFGEFFTFLSYALFTAAGSVYFMRHLPETNQAYLSFNAPTSIPV</sequence>
<gene>
    <name evidence="7" type="ORF">DILT_LOCUS8101</name>
</gene>
<feature type="domain" description="Major facilitator superfamily (MFS) profile" evidence="6">
    <location>
        <begin position="1"/>
        <end position="70"/>
    </location>
</feature>
<reference evidence="7 8" key="1">
    <citation type="submission" date="2018-11" db="EMBL/GenBank/DDBJ databases">
        <authorList>
            <consortium name="Pathogen Informatics"/>
        </authorList>
    </citation>
    <scope>NUCLEOTIDE SEQUENCE [LARGE SCALE GENOMIC DNA]</scope>
</reference>
<comment type="subcellular location">
    <subcellularLocation>
        <location evidence="1">Membrane</location>
        <topology evidence="1">Multi-pass membrane protein</topology>
    </subcellularLocation>
</comment>
<dbReference type="GO" id="GO:0022857">
    <property type="term" value="F:transmembrane transporter activity"/>
    <property type="evidence" value="ECO:0007669"/>
    <property type="project" value="InterPro"/>
</dbReference>
<keyword evidence="2 5" id="KW-0812">Transmembrane</keyword>
<accession>A0A3P7LFX3</accession>
<dbReference type="Proteomes" id="UP000281553">
    <property type="component" value="Unassembled WGS sequence"/>
</dbReference>
<evidence type="ECO:0000256" key="5">
    <source>
        <dbReference type="SAM" id="Phobius"/>
    </source>
</evidence>
<proteinExistence type="predicted"/>